<dbReference type="Proteomes" id="UP000617743">
    <property type="component" value="Unassembled WGS sequence"/>
</dbReference>
<gene>
    <name evidence="1" type="ORF">GCM10010383_41180</name>
</gene>
<dbReference type="EMBL" id="BMWC01000005">
    <property type="protein sequence ID" value="GGX06891.1"/>
    <property type="molecule type" value="Genomic_DNA"/>
</dbReference>
<proteinExistence type="predicted"/>
<keyword evidence="2" id="KW-1185">Reference proteome</keyword>
<sequence length="76" mass="8350">MSERIRARVLLLVGDEAELTTEHRGAEDPERVSVGRLVAETGIPRARLVGADVVAVLDDAGELERFEHTDRTDGVR</sequence>
<evidence type="ECO:0000313" key="2">
    <source>
        <dbReference type="Proteomes" id="UP000617743"/>
    </source>
</evidence>
<dbReference type="RefSeq" id="WP_229906496.1">
    <property type="nucleotide sequence ID" value="NZ_BMWC01000005.1"/>
</dbReference>
<evidence type="ECO:0000313" key="1">
    <source>
        <dbReference type="EMBL" id="GGX06891.1"/>
    </source>
</evidence>
<accession>A0ABQ2XAB7</accession>
<name>A0ABQ2XAB7_9ACTN</name>
<protein>
    <submittedName>
        <fullName evidence="1">Uncharacterized protein</fullName>
    </submittedName>
</protein>
<comment type="caution">
    <text evidence="1">The sequence shown here is derived from an EMBL/GenBank/DDBJ whole genome shotgun (WGS) entry which is preliminary data.</text>
</comment>
<reference evidence="2" key="1">
    <citation type="journal article" date="2019" name="Int. J. Syst. Evol. Microbiol.">
        <title>The Global Catalogue of Microorganisms (GCM) 10K type strain sequencing project: providing services to taxonomists for standard genome sequencing and annotation.</title>
        <authorList>
            <consortium name="The Broad Institute Genomics Platform"/>
            <consortium name="The Broad Institute Genome Sequencing Center for Infectious Disease"/>
            <person name="Wu L."/>
            <person name="Ma J."/>
        </authorList>
    </citation>
    <scope>NUCLEOTIDE SEQUENCE [LARGE SCALE GENOMIC DNA]</scope>
    <source>
        <strain evidence="2">JCM 4866</strain>
    </source>
</reference>
<organism evidence="1 2">
    <name type="scientific">Streptomyces lomondensis</name>
    <dbReference type="NCBI Taxonomy" id="68229"/>
    <lineage>
        <taxon>Bacteria</taxon>
        <taxon>Bacillati</taxon>
        <taxon>Actinomycetota</taxon>
        <taxon>Actinomycetes</taxon>
        <taxon>Kitasatosporales</taxon>
        <taxon>Streptomycetaceae</taxon>
        <taxon>Streptomyces</taxon>
    </lineage>
</organism>